<reference evidence="1 2" key="1">
    <citation type="submission" date="2015-09" db="EMBL/GenBank/DDBJ databases">
        <title>Genome announcement of multiple Pseudomonas syringae strains.</title>
        <authorList>
            <person name="Thakur S."/>
            <person name="Wang P.W."/>
            <person name="Gong Y."/>
            <person name="Weir B.S."/>
            <person name="Guttman D.S."/>
        </authorList>
    </citation>
    <scope>NUCLEOTIDE SEQUENCE [LARGE SCALE GENOMIC DNA]</scope>
    <source>
        <strain evidence="1 2">ICMP3963</strain>
    </source>
</reference>
<evidence type="ECO:0000313" key="1">
    <source>
        <dbReference type="EMBL" id="KPZ15412.1"/>
    </source>
</evidence>
<comment type="caution">
    <text evidence="1">The sequence shown here is derived from an EMBL/GenBank/DDBJ whole genome shotgun (WGS) entry which is preliminary data.</text>
</comment>
<organism evidence="1 2">
    <name type="scientific">Pseudomonas syringae pv. viburni</name>
    <dbReference type="NCBI Taxonomy" id="251703"/>
    <lineage>
        <taxon>Bacteria</taxon>
        <taxon>Pseudomonadati</taxon>
        <taxon>Pseudomonadota</taxon>
        <taxon>Gammaproteobacteria</taxon>
        <taxon>Pseudomonadales</taxon>
        <taxon>Pseudomonadaceae</taxon>
        <taxon>Pseudomonas</taxon>
    </lineage>
</organism>
<gene>
    <name evidence="1" type="ORF">ALO40_101730</name>
</gene>
<protein>
    <submittedName>
        <fullName evidence="1">Uncharacterized protein</fullName>
    </submittedName>
</protein>
<dbReference type="PATRIC" id="fig|251703.9.peg.2711"/>
<name>A0A0Q0EZ39_9PSED</name>
<dbReference type="AlphaFoldDB" id="A0A0Q0EZ39"/>
<accession>A0A0Q0EZ39</accession>
<sequence>MKPVKIRKILTSALVAQKQHLLDCQIIVVALSIEVYT</sequence>
<dbReference type="EMBL" id="LJRR01000228">
    <property type="protein sequence ID" value="KPZ15412.1"/>
    <property type="molecule type" value="Genomic_DNA"/>
</dbReference>
<dbReference type="Proteomes" id="UP000050317">
    <property type="component" value="Unassembled WGS sequence"/>
</dbReference>
<proteinExistence type="predicted"/>
<evidence type="ECO:0000313" key="2">
    <source>
        <dbReference type="Proteomes" id="UP000050317"/>
    </source>
</evidence>